<dbReference type="AlphaFoldDB" id="A0A1M4WWW6"/>
<protein>
    <submittedName>
        <fullName evidence="2">Transcriptional regulator, AsnC family</fullName>
    </submittedName>
</protein>
<dbReference type="InterPro" id="IPR011008">
    <property type="entry name" value="Dimeric_a/b-barrel"/>
</dbReference>
<accession>A0A1M4WWW6</accession>
<dbReference type="OrthoDB" id="9799041at2"/>
<sequence length="91" mass="10006">MVTAIIMLSVEKKHINQVAEKLASIKGLSEVYSVSGPYDIAAIARVQNNDEISELVTQHLAQIDYILKTETMLAFKAYSKDDLEGMFSVGA</sequence>
<evidence type="ECO:0000259" key="1">
    <source>
        <dbReference type="Pfam" id="PF01037"/>
    </source>
</evidence>
<evidence type="ECO:0000313" key="2">
    <source>
        <dbReference type="EMBL" id="SHE85637.1"/>
    </source>
</evidence>
<keyword evidence="3" id="KW-1185">Reference proteome</keyword>
<organism evidence="2 3">
    <name type="scientific">Marinomonas polaris DSM 16579</name>
    <dbReference type="NCBI Taxonomy" id="1122206"/>
    <lineage>
        <taxon>Bacteria</taxon>
        <taxon>Pseudomonadati</taxon>
        <taxon>Pseudomonadota</taxon>
        <taxon>Gammaproteobacteria</taxon>
        <taxon>Oceanospirillales</taxon>
        <taxon>Oceanospirillaceae</taxon>
        <taxon>Marinomonas</taxon>
    </lineage>
</organism>
<reference evidence="3" key="1">
    <citation type="submission" date="2016-11" db="EMBL/GenBank/DDBJ databases">
        <authorList>
            <person name="Varghese N."/>
            <person name="Submissions S."/>
        </authorList>
    </citation>
    <scope>NUCLEOTIDE SEQUENCE [LARGE SCALE GENOMIC DNA]</scope>
    <source>
        <strain evidence="3">DSM 16579</strain>
    </source>
</reference>
<name>A0A1M4WWW6_9GAMM</name>
<proteinExistence type="predicted"/>
<dbReference type="STRING" id="1122206.SAMN02745753_00907"/>
<dbReference type="InterPro" id="IPR019887">
    <property type="entry name" value="Tscrpt_reg_AsnC/Lrp_C"/>
</dbReference>
<dbReference type="EMBL" id="FQVF01000004">
    <property type="protein sequence ID" value="SHE85637.1"/>
    <property type="molecule type" value="Genomic_DNA"/>
</dbReference>
<gene>
    <name evidence="2" type="ORF">SAMN02745753_00907</name>
</gene>
<dbReference type="SUPFAM" id="SSF54909">
    <property type="entry name" value="Dimeric alpha+beta barrel"/>
    <property type="match status" value="1"/>
</dbReference>
<dbReference type="Proteomes" id="UP000184517">
    <property type="component" value="Unassembled WGS sequence"/>
</dbReference>
<dbReference type="Gene3D" id="3.30.70.920">
    <property type="match status" value="1"/>
</dbReference>
<dbReference type="Pfam" id="PF01037">
    <property type="entry name" value="AsnC_trans_reg"/>
    <property type="match status" value="1"/>
</dbReference>
<evidence type="ECO:0000313" key="3">
    <source>
        <dbReference type="Proteomes" id="UP000184517"/>
    </source>
</evidence>
<feature type="domain" description="Transcription regulator AsnC/Lrp ligand binding" evidence="1">
    <location>
        <begin position="6"/>
        <end position="76"/>
    </location>
</feature>
<dbReference type="RefSeq" id="WP_072838539.1">
    <property type="nucleotide sequence ID" value="NZ_FQVF01000004.1"/>
</dbReference>